<sequence length="701" mass="77960">MICADGRKPAMIFRRDSDSDSDGDGAGSGNSGKCEGSKQQCELPTDHNLGVRVGVAVAIPVGVIIIVLVGILIVVYRRSKREEKEDHDPEFEGDNEYIPVARHGALQKHRENMMMATDPFQLPGSTGSDADLRDFAKRVQSDGFGGYQLASMSASNNASQVSLTHLDQSRGSAGPRMLMKNMRPPMTHMAYSSSSLRNATNGHSTDDSTGTSTDRSPTALSTDEKLSHNLHSNLSEKPKPSFEFETMVIESNDLDDDDDDDDDDDEYNKGRTNERNNYHRDTDKYDMEDDNASEFVTELSPDEEENIQRMKSIYKVYLDRSKTIKEREDNPLPSDDEQESLALNREENEDTLNALTTSNNQLAVQEGSNHGRAASSIYSELPVLSQHEKKVSEVSNQMQMNDRNVVPPQTSQDITGGQQYGQPYNTAMDGATQAYPYQSQEGYNQFPQEAYYQQSSQNGLYGQQIPEEGNYPQSQYIQYPQQMYQPTYNVSLQQNMMSYNNNNASQEFHHPQTLETIGELPTPAYLASSESTNSLTAFKKNQKQQLHQIQTARINGTALNPMDHPEMFYSPSTDTYLNNGGMQPSNGSVYSANTYRGQVNGAPLPYQLRQSVVMTNPSELSLNTLHKPAGSLRNYINSNSRNNSLTTQGNPYNQPNQSRVSGILDHIDTIQPPGVGNILPHNGSSSDLRKQLGSSNNYNFS</sequence>
<feature type="region of interest" description="Disordered" evidence="1">
    <location>
        <begin position="673"/>
        <end position="701"/>
    </location>
</feature>
<gene>
    <name evidence="3 4" type="ordered locus">CAGL0I01848g</name>
</gene>
<dbReference type="GO" id="GO:0000131">
    <property type="term" value="C:incipient cellular bud site"/>
    <property type="evidence" value="ECO:0007669"/>
    <property type="project" value="EnsemblFungi"/>
</dbReference>
<feature type="transmembrane region" description="Helical" evidence="2">
    <location>
        <begin position="53"/>
        <end position="76"/>
    </location>
</feature>
<dbReference type="Pfam" id="PF08693">
    <property type="entry name" value="SKG6"/>
    <property type="match status" value="2"/>
</dbReference>
<accession>Q6FR13</accession>
<dbReference type="InParanoid" id="Q6FR13"/>
<feature type="compositionally biased region" description="Polar residues" evidence="1">
    <location>
        <begin position="682"/>
        <end position="701"/>
    </location>
</feature>
<dbReference type="OMA" id="RMKSIYQ"/>
<dbReference type="eggNOG" id="ENOG502REX9">
    <property type="taxonomic scope" value="Eukaryota"/>
</dbReference>
<evidence type="ECO:0000313" key="5">
    <source>
        <dbReference type="Proteomes" id="UP000002428"/>
    </source>
</evidence>
<dbReference type="GO" id="GO:1902413">
    <property type="term" value="P:negative regulation of mitotic cytokinesis"/>
    <property type="evidence" value="ECO:0007669"/>
    <property type="project" value="EnsemblFungi"/>
</dbReference>
<keyword evidence="5" id="KW-1185">Reference proteome</keyword>
<dbReference type="GO" id="GO:0005934">
    <property type="term" value="C:cellular bud tip"/>
    <property type="evidence" value="ECO:0007669"/>
    <property type="project" value="EnsemblFungi"/>
</dbReference>
<evidence type="ECO:0008006" key="6">
    <source>
        <dbReference type="Google" id="ProtNLM"/>
    </source>
</evidence>
<feature type="compositionally biased region" description="Basic and acidic residues" evidence="1">
    <location>
        <begin position="267"/>
        <end position="285"/>
    </location>
</feature>
<dbReference type="GO" id="GO:0071944">
    <property type="term" value="C:cell periphery"/>
    <property type="evidence" value="ECO:0007669"/>
    <property type="project" value="EnsemblFungi"/>
</dbReference>
<proteinExistence type="predicted"/>
<keyword evidence="2" id="KW-0472">Membrane</keyword>
<keyword evidence="2" id="KW-1133">Transmembrane helix</keyword>
<evidence type="ECO:0000313" key="4">
    <source>
        <dbReference type="EMBL" id="CAG60268.1"/>
    </source>
</evidence>
<feature type="region of interest" description="Disordered" evidence="1">
    <location>
        <begin position="13"/>
        <end position="40"/>
    </location>
</feature>
<dbReference type="GO" id="GO:0005935">
    <property type="term" value="C:cellular bud neck"/>
    <property type="evidence" value="ECO:0007669"/>
    <property type="project" value="EnsemblFungi"/>
</dbReference>
<dbReference type="HOGENOM" id="CLU_026020_0_0_1"/>
<dbReference type="GO" id="GO:0016020">
    <property type="term" value="C:membrane"/>
    <property type="evidence" value="ECO:0007669"/>
    <property type="project" value="EnsemblFungi"/>
</dbReference>
<keyword evidence="2" id="KW-0812">Transmembrane</keyword>
<feature type="compositionally biased region" description="Low complexity" evidence="1">
    <location>
        <begin position="207"/>
        <end position="216"/>
    </location>
</feature>
<dbReference type="FunCoup" id="Q6FR13">
    <property type="interactions" value="48"/>
</dbReference>
<reference evidence="4 5" key="1">
    <citation type="journal article" date="2004" name="Nature">
        <title>Genome evolution in yeasts.</title>
        <authorList>
            <consortium name="Genolevures"/>
            <person name="Dujon B."/>
            <person name="Sherman D."/>
            <person name="Fischer G."/>
            <person name="Durrens P."/>
            <person name="Casaregola S."/>
            <person name="Lafontaine I."/>
            <person name="de Montigny J."/>
            <person name="Marck C."/>
            <person name="Neuveglise C."/>
            <person name="Talla E."/>
            <person name="Goffard N."/>
            <person name="Frangeul L."/>
            <person name="Aigle M."/>
            <person name="Anthouard V."/>
            <person name="Babour A."/>
            <person name="Barbe V."/>
            <person name="Barnay S."/>
            <person name="Blanchin S."/>
            <person name="Beckerich J.M."/>
            <person name="Beyne E."/>
            <person name="Bleykasten C."/>
            <person name="Boisrame A."/>
            <person name="Boyer J."/>
            <person name="Cattolico L."/>
            <person name="Confanioleri F."/>
            <person name="de Daruvar A."/>
            <person name="Despons L."/>
            <person name="Fabre E."/>
            <person name="Fairhead C."/>
            <person name="Ferry-Dumazet H."/>
            <person name="Groppi A."/>
            <person name="Hantraye F."/>
            <person name="Hennequin C."/>
            <person name="Jauniaux N."/>
            <person name="Joyet P."/>
            <person name="Kachouri R."/>
            <person name="Kerrest A."/>
            <person name="Koszul R."/>
            <person name="Lemaire M."/>
            <person name="Lesur I."/>
            <person name="Ma L."/>
            <person name="Muller H."/>
            <person name="Nicaud J.M."/>
            <person name="Nikolski M."/>
            <person name="Oztas S."/>
            <person name="Ozier-Kalogeropoulos O."/>
            <person name="Pellenz S."/>
            <person name="Potier S."/>
            <person name="Richard G.F."/>
            <person name="Straub M.L."/>
            <person name="Suleau A."/>
            <person name="Swennene D."/>
            <person name="Tekaia F."/>
            <person name="Wesolowski-Louvel M."/>
            <person name="Westhof E."/>
            <person name="Wirth B."/>
            <person name="Zeniou-Meyer M."/>
            <person name="Zivanovic I."/>
            <person name="Bolotin-Fukuhara M."/>
            <person name="Thierry A."/>
            <person name="Bouchier C."/>
            <person name="Caudron B."/>
            <person name="Scarpelli C."/>
            <person name="Gaillardin C."/>
            <person name="Weissenbach J."/>
            <person name="Wincker P."/>
            <person name="Souciet J.L."/>
        </authorList>
    </citation>
    <scope>NUCLEOTIDE SEQUENCE [LARGE SCALE GENOMIC DNA]</scope>
    <source>
        <strain evidence="5">ATCC 2001 / BCRC 20586 / JCM 3761 / NBRC 0622 / NRRL Y-65 / CBS 138</strain>
    </source>
</reference>
<dbReference type="VEuPathDB" id="FungiDB:CAGL0I01848g"/>
<protein>
    <recommendedName>
        <fullName evidence="6">Protein SKG6</fullName>
    </recommendedName>
</protein>
<dbReference type="InterPro" id="IPR014805">
    <property type="entry name" value="SKG6/TOS2-like"/>
</dbReference>
<evidence type="ECO:0000313" key="3">
    <source>
        <dbReference type="CGD" id="CAL0132186"/>
    </source>
</evidence>
<evidence type="ECO:0000256" key="1">
    <source>
        <dbReference type="SAM" id="MobiDB-lite"/>
    </source>
</evidence>
<dbReference type="CGD" id="CAL0132186">
    <property type="gene designation" value="CAGL0I01848g"/>
</dbReference>
<dbReference type="EMBL" id="CR380955">
    <property type="protein sequence ID" value="CAG60268.1"/>
    <property type="molecule type" value="Genomic_DNA"/>
</dbReference>
<dbReference type="KEGG" id="cgr:2889108"/>
<feature type="region of interest" description="Disordered" evidence="1">
    <location>
        <begin position="195"/>
        <end position="289"/>
    </location>
</feature>
<dbReference type="Proteomes" id="UP000002428">
    <property type="component" value="Chromosome I"/>
</dbReference>
<evidence type="ECO:0000256" key="2">
    <source>
        <dbReference type="SAM" id="Phobius"/>
    </source>
</evidence>
<dbReference type="AlphaFoldDB" id="Q6FR13"/>
<name>Q6FR13_CANGA</name>
<organism evidence="4 5">
    <name type="scientific">Candida glabrata (strain ATCC 2001 / BCRC 20586 / JCM 3761 / NBRC 0622 / NRRL Y-65 / CBS 138)</name>
    <name type="common">Yeast</name>
    <name type="synonym">Nakaseomyces glabratus</name>
    <dbReference type="NCBI Taxonomy" id="284593"/>
    <lineage>
        <taxon>Eukaryota</taxon>
        <taxon>Fungi</taxon>
        <taxon>Dikarya</taxon>
        <taxon>Ascomycota</taxon>
        <taxon>Saccharomycotina</taxon>
        <taxon>Saccharomycetes</taxon>
        <taxon>Saccharomycetales</taxon>
        <taxon>Saccharomycetaceae</taxon>
        <taxon>Nakaseomyces</taxon>
    </lineage>
</organism>
<feature type="compositionally biased region" description="Acidic residues" evidence="1">
    <location>
        <begin position="252"/>
        <end position="266"/>
    </location>
</feature>